<dbReference type="InterPro" id="IPR002068">
    <property type="entry name" value="A-crystallin/Hsp20_dom"/>
</dbReference>
<evidence type="ECO:0000256" key="2">
    <source>
        <dbReference type="RuleBase" id="RU003616"/>
    </source>
</evidence>
<name>A0A7C3Z150_9BACT</name>
<gene>
    <name evidence="5" type="ORF">ENW96_07135</name>
</gene>
<proteinExistence type="inferred from homology"/>
<dbReference type="EMBL" id="DTMF01000178">
    <property type="protein sequence ID" value="HGF34149.1"/>
    <property type="molecule type" value="Genomic_DNA"/>
</dbReference>
<dbReference type="PANTHER" id="PTHR11527">
    <property type="entry name" value="HEAT-SHOCK PROTEIN 20 FAMILY MEMBER"/>
    <property type="match status" value="1"/>
</dbReference>
<dbReference type="CDD" id="cd06464">
    <property type="entry name" value="ACD_sHsps-like"/>
    <property type="match status" value="1"/>
</dbReference>
<evidence type="ECO:0000256" key="1">
    <source>
        <dbReference type="PROSITE-ProRule" id="PRU00285"/>
    </source>
</evidence>
<evidence type="ECO:0000313" key="5">
    <source>
        <dbReference type="EMBL" id="HGF34149.1"/>
    </source>
</evidence>
<reference evidence="5" key="1">
    <citation type="journal article" date="2020" name="mSystems">
        <title>Genome- and Community-Level Interaction Insights into Carbon Utilization and Element Cycling Functions of Hydrothermarchaeota in Hydrothermal Sediment.</title>
        <authorList>
            <person name="Zhou Z."/>
            <person name="Liu Y."/>
            <person name="Xu W."/>
            <person name="Pan J."/>
            <person name="Luo Z.H."/>
            <person name="Li M."/>
        </authorList>
    </citation>
    <scope>NUCLEOTIDE SEQUENCE [LARGE SCALE GENOMIC DNA]</scope>
    <source>
        <strain evidence="5">SpSt-897</strain>
    </source>
</reference>
<dbReference type="Pfam" id="PF00011">
    <property type="entry name" value="HSP20"/>
    <property type="match status" value="1"/>
</dbReference>
<dbReference type="InterPro" id="IPR031107">
    <property type="entry name" value="Small_HSP"/>
</dbReference>
<feature type="region of interest" description="Disordered" evidence="3">
    <location>
        <begin position="1"/>
        <end position="21"/>
    </location>
</feature>
<feature type="domain" description="SHSP" evidence="4">
    <location>
        <begin position="22"/>
        <end position="132"/>
    </location>
</feature>
<accession>A0A7C3Z150</accession>
<evidence type="ECO:0000256" key="3">
    <source>
        <dbReference type="SAM" id="MobiDB-lite"/>
    </source>
</evidence>
<organism evidence="5">
    <name type="scientific">Desulfobacca acetoxidans</name>
    <dbReference type="NCBI Taxonomy" id="60893"/>
    <lineage>
        <taxon>Bacteria</taxon>
        <taxon>Pseudomonadati</taxon>
        <taxon>Thermodesulfobacteriota</taxon>
        <taxon>Desulfobaccia</taxon>
        <taxon>Desulfobaccales</taxon>
        <taxon>Desulfobaccaceae</taxon>
        <taxon>Desulfobacca</taxon>
    </lineage>
</organism>
<evidence type="ECO:0000259" key="4">
    <source>
        <dbReference type="PROSITE" id="PS01031"/>
    </source>
</evidence>
<comment type="similarity">
    <text evidence="1 2">Belongs to the small heat shock protein (HSP20) family.</text>
</comment>
<dbReference type="AlphaFoldDB" id="A0A7C3Z150"/>
<dbReference type="InterPro" id="IPR008978">
    <property type="entry name" value="HSP20-like_chaperone"/>
</dbReference>
<dbReference type="PROSITE" id="PS01031">
    <property type="entry name" value="SHSP"/>
    <property type="match status" value="1"/>
</dbReference>
<dbReference type="SUPFAM" id="SSF49764">
    <property type="entry name" value="HSP20-like chaperones"/>
    <property type="match status" value="1"/>
</dbReference>
<dbReference type="Gene3D" id="2.60.40.790">
    <property type="match status" value="1"/>
</dbReference>
<comment type="caution">
    <text evidence="5">The sequence shown here is derived from an EMBL/GenBank/DDBJ whole genome shotgun (WGS) entry which is preliminary data.</text>
</comment>
<sequence>MAEKELTPKAKEEAPAKGERVRPGRVFLPAVDIFETPQALVLVADMPGVSGDKVTLDLKENLLTIHGEVTPPSEKETMLVQEYAVGDYYREFQVGELIDKNKIEATVKNGVLTLTLPKAEKAKPRRIEVKTE</sequence>
<protein>
    <submittedName>
        <fullName evidence="5">Hsp20/alpha crystallin family protein</fullName>
    </submittedName>
</protein>